<reference evidence="2" key="1">
    <citation type="submission" date="2023-09" db="EMBL/GenBank/DDBJ databases">
        <title>Arcobacter tbilisiensis sp. nov. isolated from chicken meat in Tbilisi, Georgia.</title>
        <authorList>
            <person name="Matthias R."/>
            <person name="Zautner A.E."/>
        </authorList>
    </citation>
    <scope>NUCLEOTIDE SEQUENCE</scope>
    <source>
        <strain evidence="2">LEO 62</strain>
        <plasmid evidence="2">p82_LEO_62</plasmid>
    </source>
</reference>
<keyword evidence="2" id="KW-0614">Plasmid</keyword>
<evidence type="ECO:0008006" key="3">
    <source>
        <dbReference type="Google" id="ProtNLM"/>
    </source>
</evidence>
<organism evidence="2">
    <name type="scientific">Arcobacter cryaerophilus gv. pseudocryaerophilus</name>
    <dbReference type="NCBI Taxonomy" id="2933791"/>
    <lineage>
        <taxon>Bacteria</taxon>
        <taxon>Pseudomonadati</taxon>
        <taxon>Campylobacterota</taxon>
        <taxon>Epsilonproteobacteria</taxon>
        <taxon>Campylobacterales</taxon>
        <taxon>Arcobacteraceae</taxon>
        <taxon>Aliarcobacter</taxon>
    </lineage>
</organism>
<feature type="chain" id="PRO_5044494652" description="Lipoprotein" evidence="1">
    <location>
        <begin position="25"/>
        <end position="166"/>
    </location>
</feature>
<dbReference type="Proteomes" id="UP001305220">
    <property type="component" value="Plasmid p82_LEO_62"/>
</dbReference>
<dbReference type="PROSITE" id="PS51257">
    <property type="entry name" value="PROKAR_LIPOPROTEIN"/>
    <property type="match status" value="1"/>
</dbReference>
<accession>A0AA96DVQ9</accession>
<dbReference type="RefSeq" id="WP_390871737.1">
    <property type="nucleotide sequence ID" value="NZ_CP128653.1"/>
</dbReference>
<evidence type="ECO:0000256" key="1">
    <source>
        <dbReference type="SAM" id="SignalP"/>
    </source>
</evidence>
<protein>
    <recommendedName>
        <fullName evidence="3">Lipoprotein</fullName>
    </recommendedName>
</protein>
<dbReference type="EMBL" id="CP134857">
    <property type="protein sequence ID" value="WNL35129.1"/>
    <property type="molecule type" value="Genomic_DNA"/>
</dbReference>
<keyword evidence="1" id="KW-0732">Signal</keyword>
<geneLocation type="plasmid" evidence="2">
    <name>p82_LEO_62</name>
</geneLocation>
<evidence type="ECO:0000313" key="2">
    <source>
        <dbReference type="EMBL" id="WNL35129.1"/>
    </source>
</evidence>
<sequence>MKKIFLNSIIVLLLVNTFIGCAHKNSDVTATDTIGCRMLEFGGSTPIILITAPFGYIIQKSGEAFKDENEKRDLKEVCRDVKYGNNNNKIAEKNAEKFGNLSSEKSVSNYENKLNSCIKSHNILDFDATSAEQWNREDIKEQLKDCHLRIKNGETEFELKNYQDNK</sequence>
<feature type="signal peptide" evidence="1">
    <location>
        <begin position="1"/>
        <end position="24"/>
    </location>
</feature>
<gene>
    <name evidence="2" type="ORF">RMP68_11300</name>
</gene>
<proteinExistence type="predicted"/>
<dbReference type="AlphaFoldDB" id="A0AA96DVQ9"/>
<name>A0AA96DVQ9_9BACT</name>